<keyword evidence="2" id="KW-1185">Reference proteome</keyword>
<evidence type="ECO:0000313" key="1">
    <source>
        <dbReference type="EMBL" id="RDY01299.1"/>
    </source>
</evidence>
<comment type="caution">
    <text evidence="1">The sequence shown here is derived from an EMBL/GenBank/DDBJ whole genome shotgun (WGS) entry which is preliminary data.</text>
</comment>
<accession>A0A371HET6</accession>
<organism evidence="1 2">
    <name type="scientific">Mucuna pruriens</name>
    <name type="common">Velvet bean</name>
    <name type="synonym">Dolichos pruriens</name>
    <dbReference type="NCBI Taxonomy" id="157652"/>
    <lineage>
        <taxon>Eukaryota</taxon>
        <taxon>Viridiplantae</taxon>
        <taxon>Streptophyta</taxon>
        <taxon>Embryophyta</taxon>
        <taxon>Tracheophyta</taxon>
        <taxon>Spermatophyta</taxon>
        <taxon>Magnoliopsida</taxon>
        <taxon>eudicotyledons</taxon>
        <taxon>Gunneridae</taxon>
        <taxon>Pentapetalae</taxon>
        <taxon>rosids</taxon>
        <taxon>fabids</taxon>
        <taxon>Fabales</taxon>
        <taxon>Fabaceae</taxon>
        <taxon>Papilionoideae</taxon>
        <taxon>50 kb inversion clade</taxon>
        <taxon>NPAAA clade</taxon>
        <taxon>indigoferoid/millettioid clade</taxon>
        <taxon>Phaseoleae</taxon>
        <taxon>Mucuna</taxon>
    </lineage>
</organism>
<gene>
    <name evidence="1" type="ORF">CR513_15387</name>
</gene>
<dbReference type="EMBL" id="QJKJ01002792">
    <property type="protein sequence ID" value="RDY01299.1"/>
    <property type="molecule type" value="Genomic_DNA"/>
</dbReference>
<reference evidence="1" key="1">
    <citation type="submission" date="2018-05" db="EMBL/GenBank/DDBJ databases">
        <title>Draft genome of Mucuna pruriens seed.</title>
        <authorList>
            <person name="Nnadi N.E."/>
            <person name="Vos R."/>
            <person name="Hasami M.H."/>
            <person name="Devisetty U.K."/>
            <person name="Aguiy J.C."/>
        </authorList>
    </citation>
    <scope>NUCLEOTIDE SEQUENCE [LARGE SCALE GENOMIC DNA]</scope>
    <source>
        <strain evidence="1">JCA_2017</strain>
    </source>
</reference>
<evidence type="ECO:0000313" key="2">
    <source>
        <dbReference type="Proteomes" id="UP000257109"/>
    </source>
</evidence>
<sequence>MSAVVDGARSRIPLFFHTLKRVKACPYIHARQGGAMGNEFAVWRESPKTLRCLRLGALEPTSIVMQLENRSIIHPLGILEDVSVQVNVDVHAEILSMEFADNLVEHIIFEAMKHLIKNPSVFYLDVINQLECKSSSVEEFDRISLDVLDCAILAQTSSTIRHSNLFLNSEIPPYIQEQDPYKESCQPKPRKLNYTTRFIMHWFKNQ</sequence>
<feature type="non-terminal residue" evidence="1">
    <location>
        <position position="1"/>
    </location>
</feature>
<name>A0A371HET6_MUCPR</name>
<protein>
    <submittedName>
        <fullName evidence="1">Uncharacterized protein</fullName>
    </submittedName>
</protein>
<dbReference type="AlphaFoldDB" id="A0A371HET6"/>
<proteinExistence type="predicted"/>
<dbReference type="Proteomes" id="UP000257109">
    <property type="component" value="Unassembled WGS sequence"/>
</dbReference>